<feature type="coiled-coil region" evidence="9">
    <location>
        <begin position="341"/>
        <end position="368"/>
    </location>
</feature>
<dbReference type="PANTHER" id="PTHR24418">
    <property type="entry name" value="TYROSINE-PROTEIN KINASE"/>
    <property type="match status" value="1"/>
</dbReference>
<reference evidence="12 13" key="1">
    <citation type="journal article" date="2019" name="Genome Biol. Evol.">
        <title>Whole-Genome Sequencing of the Giant Devil Catfish, Bagarius yarrelli.</title>
        <authorList>
            <person name="Jiang W."/>
            <person name="Lv Y."/>
            <person name="Cheng L."/>
            <person name="Yang K."/>
            <person name="Chao B."/>
            <person name="Wang X."/>
            <person name="Li Y."/>
            <person name="Pan X."/>
            <person name="You X."/>
            <person name="Zhang Y."/>
            <person name="Yang J."/>
            <person name="Li J."/>
            <person name="Zhang X."/>
            <person name="Liu S."/>
            <person name="Sun C."/>
            <person name="Yang J."/>
            <person name="Shi Q."/>
        </authorList>
    </citation>
    <scope>NUCLEOTIDE SEQUENCE [LARGE SCALE GENOMIC DNA]</scope>
    <source>
        <strain evidence="12">JWS20170419001</strain>
        <tissue evidence="12">Muscle</tissue>
    </source>
</reference>
<dbReference type="PROSITE" id="PS00109">
    <property type="entry name" value="PROTEIN_KINASE_TYR"/>
    <property type="match status" value="1"/>
</dbReference>
<sequence>MELGCLLNYIRQRRGSFSPQNLLSICHDVSQGMEYLEDNRFLHRDLAARNCLVNESQVVKVSDFGMTRYVLDDEYLSSSGAKFPVKWSPPEVFNFCRYSSKSDVWSFGVLMWEVFTEGKMPFENHLNHEVVTMVTQGQRLCRPNKAAPRIYQIMQQCWMERGLDTTQCEVFRFYRLVPVKDLLERLSFILPRKRQSVRRLSGGHLSDDGKRRGGHDGSRVAHGAKQSGVQNPYPAPETDSCPDRSACSLDLLQHFRAEKTTNQKAECEITDLSEWQEDGTQEWSSWRDSSPGLRWCVSEKEVQLKIALSLFSALTRRSSEFLSVGCVFQLLNVFYKQQEEIRSLRQQLHQRDRRIQQLELEIKSIRNQLKASF</sequence>
<evidence type="ECO:0000256" key="8">
    <source>
        <dbReference type="ARBA" id="ARBA00023137"/>
    </source>
</evidence>
<feature type="region of interest" description="Disordered" evidence="10">
    <location>
        <begin position="200"/>
        <end position="241"/>
    </location>
</feature>
<organism evidence="12 13">
    <name type="scientific">Bagarius yarrelli</name>
    <name type="common">Goonch</name>
    <name type="synonym">Bagrus yarrelli</name>
    <dbReference type="NCBI Taxonomy" id="175774"/>
    <lineage>
        <taxon>Eukaryota</taxon>
        <taxon>Metazoa</taxon>
        <taxon>Chordata</taxon>
        <taxon>Craniata</taxon>
        <taxon>Vertebrata</taxon>
        <taxon>Euteleostomi</taxon>
        <taxon>Actinopterygii</taxon>
        <taxon>Neopterygii</taxon>
        <taxon>Teleostei</taxon>
        <taxon>Ostariophysi</taxon>
        <taxon>Siluriformes</taxon>
        <taxon>Sisoridae</taxon>
        <taxon>Sisorinae</taxon>
        <taxon>Bagarius</taxon>
    </lineage>
</organism>
<evidence type="ECO:0000256" key="10">
    <source>
        <dbReference type="SAM" id="MobiDB-lite"/>
    </source>
</evidence>
<dbReference type="GO" id="GO:0030182">
    <property type="term" value="P:neuron differentiation"/>
    <property type="evidence" value="ECO:0007669"/>
    <property type="project" value="UniProtKB-ARBA"/>
</dbReference>
<keyword evidence="13" id="KW-1185">Reference proteome</keyword>
<dbReference type="PROSITE" id="PS50011">
    <property type="entry name" value="PROTEIN_KINASE_DOM"/>
    <property type="match status" value="1"/>
</dbReference>
<dbReference type="EMBL" id="VCAZ01000379">
    <property type="protein sequence ID" value="TUJ24211.1"/>
    <property type="molecule type" value="Genomic_DNA"/>
</dbReference>
<dbReference type="AlphaFoldDB" id="A0A556VWS6"/>
<evidence type="ECO:0000256" key="7">
    <source>
        <dbReference type="ARBA" id="ARBA00023136"/>
    </source>
</evidence>
<keyword evidence="2" id="KW-0808">Transferase</keyword>
<evidence type="ECO:0000313" key="12">
    <source>
        <dbReference type="EMBL" id="TUJ24211.1"/>
    </source>
</evidence>
<dbReference type="Pfam" id="PF07714">
    <property type="entry name" value="PK_Tyr_Ser-Thr"/>
    <property type="match status" value="1"/>
</dbReference>
<dbReference type="InterPro" id="IPR020635">
    <property type="entry name" value="Tyr_kinase_cat_dom"/>
</dbReference>
<evidence type="ECO:0000256" key="5">
    <source>
        <dbReference type="ARBA" id="ARBA00022777"/>
    </source>
</evidence>
<keyword evidence="6" id="KW-0067">ATP-binding</keyword>
<dbReference type="InterPro" id="IPR001245">
    <property type="entry name" value="Ser-Thr/Tyr_kinase_cat_dom"/>
</dbReference>
<keyword evidence="4" id="KW-0547">Nucleotide-binding</keyword>
<dbReference type="GO" id="GO:0048468">
    <property type="term" value="P:cell development"/>
    <property type="evidence" value="ECO:0007669"/>
    <property type="project" value="UniProtKB-ARBA"/>
</dbReference>
<gene>
    <name evidence="12" type="ORF">Baya_16814</name>
</gene>
<keyword evidence="3" id="KW-0449">Lipoprotein</keyword>
<dbReference type="PRINTS" id="PR00109">
    <property type="entry name" value="TYRKINASE"/>
</dbReference>
<evidence type="ECO:0000256" key="3">
    <source>
        <dbReference type="ARBA" id="ARBA00022707"/>
    </source>
</evidence>
<dbReference type="InterPro" id="IPR050198">
    <property type="entry name" value="Non-receptor_tyrosine_kinases"/>
</dbReference>
<keyword evidence="5 12" id="KW-0418">Kinase</keyword>
<evidence type="ECO:0000313" key="13">
    <source>
        <dbReference type="Proteomes" id="UP000319801"/>
    </source>
</evidence>
<feature type="domain" description="Protein kinase" evidence="11">
    <location>
        <begin position="1"/>
        <end position="207"/>
    </location>
</feature>
<dbReference type="GO" id="GO:0012505">
    <property type="term" value="C:endomembrane system"/>
    <property type="evidence" value="ECO:0007669"/>
    <property type="project" value="UniProtKB-SubCell"/>
</dbReference>
<dbReference type="OrthoDB" id="4062651at2759"/>
<dbReference type="GO" id="GO:0050793">
    <property type="term" value="P:regulation of developmental process"/>
    <property type="evidence" value="ECO:0007669"/>
    <property type="project" value="UniProtKB-ARBA"/>
</dbReference>
<accession>A0A556VWS6</accession>
<dbReference type="InterPro" id="IPR011009">
    <property type="entry name" value="Kinase-like_dom_sf"/>
</dbReference>
<keyword evidence="9" id="KW-0175">Coiled coil</keyword>
<evidence type="ECO:0000256" key="6">
    <source>
        <dbReference type="ARBA" id="ARBA00022840"/>
    </source>
</evidence>
<comment type="subcellular location">
    <subcellularLocation>
        <location evidence="1">Endomembrane system</location>
    </subcellularLocation>
</comment>
<evidence type="ECO:0000256" key="4">
    <source>
        <dbReference type="ARBA" id="ARBA00022741"/>
    </source>
</evidence>
<evidence type="ECO:0000256" key="1">
    <source>
        <dbReference type="ARBA" id="ARBA00004308"/>
    </source>
</evidence>
<evidence type="ECO:0000256" key="9">
    <source>
        <dbReference type="SAM" id="Coils"/>
    </source>
</evidence>
<dbReference type="SUPFAM" id="SSF56112">
    <property type="entry name" value="Protein kinase-like (PK-like)"/>
    <property type="match status" value="1"/>
</dbReference>
<keyword evidence="7" id="KW-0472">Membrane</keyword>
<evidence type="ECO:0000256" key="2">
    <source>
        <dbReference type="ARBA" id="ARBA00022679"/>
    </source>
</evidence>
<keyword evidence="3" id="KW-0519">Myristate</keyword>
<keyword evidence="8" id="KW-0829">Tyrosine-protein kinase</keyword>
<name>A0A556VWS6_BAGYA</name>
<proteinExistence type="predicted"/>
<evidence type="ECO:0000259" key="11">
    <source>
        <dbReference type="PROSITE" id="PS50011"/>
    </source>
</evidence>
<dbReference type="GO" id="GO:0004713">
    <property type="term" value="F:protein tyrosine kinase activity"/>
    <property type="evidence" value="ECO:0007669"/>
    <property type="project" value="UniProtKB-KW"/>
</dbReference>
<dbReference type="InterPro" id="IPR000719">
    <property type="entry name" value="Prot_kinase_dom"/>
</dbReference>
<comment type="caution">
    <text evidence="12">The sequence shown here is derived from an EMBL/GenBank/DDBJ whole genome shotgun (WGS) entry which is preliminary data.</text>
</comment>
<protein>
    <submittedName>
        <fullName evidence="12">Tyrosine-protein kinase Tec</fullName>
    </submittedName>
</protein>
<feature type="compositionally biased region" description="Basic and acidic residues" evidence="10">
    <location>
        <begin position="205"/>
        <end position="219"/>
    </location>
</feature>
<dbReference type="GO" id="GO:0005524">
    <property type="term" value="F:ATP binding"/>
    <property type="evidence" value="ECO:0007669"/>
    <property type="project" value="UniProtKB-KW"/>
</dbReference>
<dbReference type="InterPro" id="IPR008266">
    <property type="entry name" value="Tyr_kinase_AS"/>
</dbReference>
<dbReference type="SMART" id="SM00219">
    <property type="entry name" value="TyrKc"/>
    <property type="match status" value="1"/>
</dbReference>
<dbReference type="Gene3D" id="1.10.510.10">
    <property type="entry name" value="Transferase(Phosphotransferase) domain 1"/>
    <property type="match status" value="1"/>
</dbReference>
<dbReference type="Proteomes" id="UP000319801">
    <property type="component" value="Unassembled WGS sequence"/>
</dbReference>
<dbReference type="FunFam" id="1.10.510.10:FF:001512">
    <property type="entry name" value="Receptor tyrosine-protein kinase erbB-2"/>
    <property type="match status" value="1"/>
</dbReference>